<dbReference type="AlphaFoldDB" id="A0A7R8CL70"/>
<protein>
    <submittedName>
        <fullName evidence="2">(salmon louse) hypothetical protein</fullName>
    </submittedName>
</protein>
<sequence length="131" mass="14882">MGESSFPYSKGDATKALVFMISGDSTARWKQVVPNYFTPNAYDGSNIGRIIIDVFKMLYKVGIDIVNTFVDMRSQNLAMWKLFDINCEGKSQSMNKINNPAIPSNKLHFLAEIEIGEIFAPKMISFYLRRI</sequence>
<organism evidence="2 3">
    <name type="scientific">Lepeophtheirus salmonis</name>
    <name type="common">Salmon louse</name>
    <name type="synonym">Caligus salmonis</name>
    <dbReference type="NCBI Taxonomy" id="72036"/>
    <lineage>
        <taxon>Eukaryota</taxon>
        <taxon>Metazoa</taxon>
        <taxon>Ecdysozoa</taxon>
        <taxon>Arthropoda</taxon>
        <taxon>Crustacea</taxon>
        <taxon>Multicrustacea</taxon>
        <taxon>Hexanauplia</taxon>
        <taxon>Copepoda</taxon>
        <taxon>Siphonostomatoida</taxon>
        <taxon>Caligidae</taxon>
        <taxon>Lepeophtheirus</taxon>
    </lineage>
</organism>
<reference evidence="2" key="1">
    <citation type="submission" date="2021-02" db="EMBL/GenBank/DDBJ databases">
        <authorList>
            <person name="Bekaert M."/>
        </authorList>
    </citation>
    <scope>NUCLEOTIDE SEQUENCE</scope>
    <source>
        <strain evidence="2">IoA-00</strain>
    </source>
</reference>
<dbReference type="Proteomes" id="UP000675881">
    <property type="component" value="Chromosome 12"/>
</dbReference>
<proteinExistence type="predicted"/>
<accession>A0A7R8CL70</accession>
<gene>
    <name evidence="2" type="ORF">LSAA_3671</name>
</gene>
<dbReference type="InterPro" id="IPR048365">
    <property type="entry name" value="TNP-like_RNaseH_N"/>
</dbReference>
<feature type="domain" description="Transposable element P transposase-like RNase H" evidence="1">
    <location>
        <begin position="12"/>
        <end position="83"/>
    </location>
</feature>
<keyword evidence="3" id="KW-1185">Reference proteome</keyword>
<dbReference type="Pfam" id="PF21787">
    <property type="entry name" value="TNP-like_RNaseH_N"/>
    <property type="match status" value="1"/>
</dbReference>
<evidence type="ECO:0000313" key="2">
    <source>
        <dbReference type="EMBL" id="CAF2820229.1"/>
    </source>
</evidence>
<name>A0A7R8CL70_LEPSM</name>
<evidence type="ECO:0000313" key="3">
    <source>
        <dbReference type="Proteomes" id="UP000675881"/>
    </source>
</evidence>
<evidence type="ECO:0000259" key="1">
    <source>
        <dbReference type="Pfam" id="PF21787"/>
    </source>
</evidence>
<dbReference type="EMBL" id="HG994591">
    <property type="protein sequence ID" value="CAF2820229.1"/>
    <property type="molecule type" value="Genomic_DNA"/>
</dbReference>